<accession>A0A931B271</accession>
<evidence type="ECO:0000256" key="1">
    <source>
        <dbReference type="ARBA" id="ARBA00022618"/>
    </source>
</evidence>
<feature type="compositionally biased region" description="Acidic residues" evidence="6">
    <location>
        <begin position="30"/>
        <end position="39"/>
    </location>
</feature>
<dbReference type="GO" id="GO:0000917">
    <property type="term" value="P:division septum assembly"/>
    <property type="evidence" value="ECO:0007669"/>
    <property type="project" value="UniProtKB-KW"/>
</dbReference>
<keyword evidence="1 5" id="KW-0132">Cell division</keyword>
<dbReference type="InterPro" id="IPR007561">
    <property type="entry name" value="Cell_div_SepF/SepF-rel"/>
</dbReference>
<keyword evidence="2 5" id="KW-0717">Septation</keyword>
<evidence type="ECO:0000256" key="5">
    <source>
        <dbReference type="HAMAP-Rule" id="MF_01197"/>
    </source>
</evidence>
<dbReference type="Gene3D" id="3.30.110.150">
    <property type="entry name" value="SepF-like protein"/>
    <property type="match status" value="1"/>
</dbReference>
<evidence type="ECO:0000313" key="7">
    <source>
        <dbReference type="EMBL" id="MBF9069734.1"/>
    </source>
</evidence>
<feature type="region of interest" description="Disordered" evidence="6">
    <location>
        <begin position="30"/>
        <end position="51"/>
    </location>
</feature>
<protein>
    <recommendedName>
        <fullName evidence="5">Cell division protein SepF</fullName>
    </recommendedName>
</protein>
<dbReference type="HAMAP" id="MF_01197">
    <property type="entry name" value="SepF"/>
    <property type="match status" value="1"/>
</dbReference>
<comment type="subunit">
    <text evidence="5">Homodimer. Interacts with FtsZ.</text>
</comment>
<evidence type="ECO:0000256" key="6">
    <source>
        <dbReference type="SAM" id="MobiDB-lite"/>
    </source>
</evidence>
<dbReference type="EMBL" id="JADPRT010000006">
    <property type="protein sequence ID" value="MBF9069734.1"/>
    <property type="molecule type" value="Genomic_DNA"/>
</dbReference>
<dbReference type="PANTHER" id="PTHR35798:SF1">
    <property type="entry name" value="CELL DIVISION PROTEIN SEPF"/>
    <property type="match status" value="1"/>
</dbReference>
<dbReference type="Proteomes" id="UP000657385">
    <property type="component" value="Unassembled WGS sequence"/>
</dbReference>
<dbReference type="GO" id="GO:0043093">
    <property type="term" value="P:FtsZ-dependent cytokinesis"/>
    <property type="evidence" value="ECO:0007669"/>
    <property type="project" value="UniProtKB-UniRule"/>
</dbReference>
<gene>
    <name evidence="5" type="primary">sepF</name>
    <name evidence="7" type="ORF">I2501_17040</name>
</gene>
<dbReference type="GO" id="GO:0005737">
    <property type="term" value="C:cytoplasm"/>
    <property type="evidence" value="ECO:0007669"/>
    <property type="project" value="UniProtKB-SubCell"/>
</dbReference>
<keyword evidence="8" id="KW-1185">Reference proteome</keyword>
<comment type="similarity">
    <text evidence="5">Belongs to the SepF family.</text>
</comment>
<name>A0A931B271_9ACTN</name>
<evidence type="ECO:0000256" key="2">
    <source>
        <dbReference type="ARBA" id="ARBA00023210"/>
    </source>
</evidence>
<comment type="function">
    <text evidence="4 5">Cell division protein that is part of the divisome complex and is recruited early to the Z-ring. Probably stimulates Z-ring formation, perhaps through the cross-linking of FtsZ protofilaments. Its function overlaps with FtsA.</text>
</comment>
<comment type="subcellular location">
    <subcellularLocation>
        <location evidence="5">Cytoplasm</location>
    </subcellularLocation>
    <text evidence="5">Localizes to the division site, in a FtsZ-dependent manner.</text>
</comment>
<sequence length="137" mass="15046">MGRLGMGAALRDDYRGWLAPSGRYPVAVPDFEEPWDSPELDPAPQPSPRITQVKPTGFESAREIGEHVRVGTPVIMDLSQMAAPDAKRLIDFASGLVFGTRGTMERIARRVFLLAPPEIEVMVIDNASDDSGFYNQS</sequence>
<proteinExistence type="inferred from homology"/>
<dbReference type="InterPro" id="IPR038594">
    <property type="entry name" value="SepF-like_sf"/>
</dbReference>
<dbReference type="Pfam" id="PF04472">
    <property type="entry name" value="SepF"/>
    <property type="match status" value="1"/>
</dbReference>
<organism evidence="7 8">
    <name type="scientific">Streptacidiphilus fuscans</name>
    <dbReference type="NCBI Taxonomy" id="2789292"/>
    <lineage>
        <taxon>Bacteria</taxon>
        <taxon>Bacillati</taxon>
        <taxon>Actinomycetota</taxon>
        <taxon>Actinomycetes</taxon>
        <taxon>Kitasatosporales</taxon>
        <taxon>Streptomycetaceae</taxon>
        <taxon>Streptacidiphilus</taxon>
    </lineage>
</organism>
<evidence type="ECO:0000256" key="3">
    <source>
        <dbReference type="ARBA" id="ARBA00023306"/>
    </source>
</evidence>
<reference evidence="7" key="1">
    <citation type="submission" date="2020-11" db="EMBL/GenBank/DDBJ databases">
        <title>Isolation and identification of active actinomycetes.</title>
        <authorList>
            <person name="Yu B."/>
        </authorList>
    </citation>
    <scope>NUCLEOTIDE SEQUENCE</scope>
    <source>
        <strain evidence="7">NEAU-YB345</strain>
    </source>
</reference>
<dbReference type="InterPro" id="IPR023052">
    <property type="entry name" value="Cell_div_SepF"/>
</dbReference>
<keyword evidence="3 5" id="KW-0131">Cell cycle</keyword>
<keyword evidence="5" id="KW-0963">Cytoplasm</keyword>
<evidence type="ECO:0000313" key="8">
    <source>
        <dbReference type="Proteomes" id="UP000657385"/>
    </source>
</evidence>
<evidence type="ECO:0000256" key="4">
    <source>
        <dbReference type="ARBA" id="ARBA00044936"/>
    </source>
</evidence>
<dbReference type="PANTHER" id="PTHR35798">
    <property type="entry name" value="CELL DIVISION PROTEIN SEPF"/>
    <property type="match status" value="1"/>
</dbReference>
<comment type="caution">
    <text evidence="7">The sequence shown here is derived from an EMBL/GenBank/DDBJ whole genome shotgun (WGS) entry which is preliminary data.</text>
</comment>
<dbReference type="AlphaFoldDB" id="A0A931B271"/>